<evidence type="ECO:0000256" key="7">
    <source>
        <dbReference type="RuleBase" id="RU368123"/>
    </source>
</evidence>
<comment type="pathway">
    <text evidence="2 7">Energy metabolism; oxidative phosphorylation.</text>
</comment>
<evidence type="ECO:0000256" key="3">
    <source>
        <dbReference type="ARBA" id="ARBA00010514"/>
    </source>
</evidence>
<comment type="subcellular location">
    <subcellularLocation>
        <location evidence="1 7">Mitochondrion inner membrane</location>
        <topology evidence="1 7">Single-pass membrane protein</topology>
    </subcellularLocation>
</comment>
<keyword evidence="4 7" id="KW-0999">Mitochondrion inner membrane</keyword>
<dbReference type="InterPro" id="IPR004202">
    <property type="entry name" value="COX7C/Cox8"/>
</dbReference>
<comment type="subunit">
    <text evidence="7">Component of the cytochrome c oxidase (complex IV, CIV), a multisubunit enzyme composed of a catalytic core of 3 subunits and several supernumerary subunits. The complex exists as a monomer or a dimer and forms supercomplexes (SCs) in the inner mitochondrial membrane with ubiquinol-cytochrome c oxidoreductase (cytochrome b-c1 complex, complex III, CIII).</text>
</comment>
<gene>
    <name evidence="8" type="ORF">QCA50_016080</name>
</gene>
<evidence type="ECO:0000256" key="1">
    <source>
        <dbReference type="ARBA" id="ARBA00004434"/>
    </source>
</evidence>
<name>A0AAW0FTZ9_9APHY</name>
<dbReference type="AlphaFoldDB" id="A0AAW0FTZ9"/>
<dbReference type="SUPFAM" id="SSF81427">
    <property type="entry name" value="Mitochondrial cytochrome c oxidase subunit VIIc (aka VIIIa)"/>
    <property type="match status" value="1"/>
</dbReference>
<evidence type="ECO:0000256" key="5">
    <source>
        <dbReference type="ARBA" id="ARBA00023128"/>
    </source>
</evidence>
<dbReference type="Pfam" id="PF02935">
    <property type="entry name" value="COX7C"/>
    <property type="match status" value="1"/>
</dbReference>
<dbReference type="GO" id="GO:0005743">
    <property type="term" value="C:mitochondrial inner membrane"/>
    <property type="evidence" value="ECO:0007669"/>
    <property type="project" value="UniProtKB-SubCell"/>
</dbReference>
<evidence type="ECO:0000256" key="2">
    <source>
        <dbReference type="ARBA" id="ARBA00004673"/>
    </source>
</evidence>
<keyword evidence="7" id="KW-1133">Transmembrane helix</keyword>
<dbReference type="GO" id="GO:0006123">
    <property type="term" value="P:mitochondrial electron transport, cytochrome c to oxygen"/>
    <property type="evidence" value="ECO:0007669"/>
    <property type="project" value="UniProtKB-UniRule"/>
</dbReference>
<dbReference type="Proteomes" id="UP001385951">
    <property type="component" value="Unassembled WGS sequence"/>
</dbReference>
<dbReference type="InterPro" id="IPR036636">
    <property type="entry name" value="COX7C/Cox8_sf"/>
</dbReference>
<evidence type="ECO:0000256" key="4">
    <source>
        <dbReference type="ARBA" id="ARBA00022792"/>
    </source>
</evidence>
<feature type="transmembrane region" description="Helical" evidence="7">
    <location>
        <begin position="53"/>
        <end position="72"/>
    </location>
</feature>
<protein>
    <recommendedName>
        <fullName evidence="7">Cytochrome c oxidase subunit 8, mitochondrial</fullName>
    </recommendedName>
    <alternativeName>
        <fullName evidence="7">Cytochrome c oxidase polypeptide VIII</fullName>
    </alternativeName>
</protein>
<accession>A0AAW0FTZ9</accession>
<dbReference type="GO" id="GO:0045277">
    <property type="term" value="C:respiratory chain complex IV"/>
    <property type="evidence" value="ECO:0007669"/>
    <property type="project" value="UniProtKB-UniRule"/>
</dbReference>
<organism evidence="8 9">
    <name type="scientific">Cerrena zonata</name>
    <dbReference type="NCBI Taxonomy" id="2478898"/>
    <lineage>
        <taxon>Eukaryota</taxon>
        <taxon>Fungi</taxon>
        <taxon>Dikarya</taxon>
        <taxon>Basidiomycota</taxon>
        <taxon>Agaricomycotina</taxon>
        <taxon>Agaricomycetes</taxon>
        <taxon>Polyporales</taxon>
        <taxon>Cerrenaceae</taxon>
        <taxon>Cerrena</taxon>
    </lineage>
</organism>
<dbReference type="Gene3D" id="4.10.49.10">
    <property type="entry name" value="Cytochrome c oxidase subunit VIIc"/>
    <property type="match status" value="1"/>
</dbReference>
<evidence type="ECO:0000313" key="8">
    <source>
        <dbReference type="EMBL" id="KAK7680772.1"/>
    </source>
</evidence>
<keyword evidence="9" id="KW-1185">Reference proteome</keyword>
<keyword evidence="7" id="KW-0809">Transit peptide</keyword>
<proteinExistence type="inferred from homology"/>
<keyword evidence="5 7" id="KW-0496">Mitochondrion</keyword>
<comment type="function">
    <text evidence="7">Component of the cytochrome c oxidase, the last enzyme in the mitochondrial electron transport chain which drives oxidative phosphorylation. The respiratory chain contains 3 multisubunit complexes succinate dehydrogenase (complex II, CII), ubiquinol-cytochrome c oxidoreductase (cytochrome b-c1 complex, complex III, CIII) and cytochrome c oxidase (complex IV, CIV), that cooperate to transfer electrons derived from NADH and succinate to molecular oxygen, creating an electrochemical gradient over the inner membrane that drives transmembrane transport and the ATP synthase. Cytochrome c oxidase is the component of the respiratory chain that catalyzes the reduction of oxygen to water. Electrons originating from reduced cytochrome c in the intermembrane space (IMS) are transferred via the dinuclear copper A center (CU(A)) of subunit 2 and heme A of subunit 1 to the active site in subunit 1, a binuclear center (BNC) formed by heme A3 and copper B (CU(B)). The BNC reduces molecular oxygen to 2 water molecules using 4 electrons from cytochrome c in the IMS and 4 protons from the mitochondrial matrix.</text>
</comment>
<comment type="caution">
    <text evidence="8">The sequence shown here is derived from an EMBL/GenBank/DDBJ whole genome shotgun (WGS) entry which is preliminary data.</text>
</comment>
<dbReference type="EMBL" id="JASBNA010000046">
    <property type="protein sequence ID" value="KAK7680772.1"/>
    <property type="molecule type" value="Genomic_DNA"/>
</dbReference>
<evidence type="ECO:0000256" key="6">
    <source>
        <dbReference type="ARBA" id="ARBA00023136"/>
    </source>
</evidence>
<keyword evidence="6 7" id="KW-0472">Membrane</keyword>
<sequence>MSTLSRTSLATLRRSGVMRPAPRQVRFAHDEHRRPHLPFTYDPAKRSAFRAKYLAFVGTGFALPFVACYWQLRKGAGAA</sequence>
<evidence type="ECO:0000313" key="9">
    <source>
        <dbReference type="Proteomes" id="UP001385951"/>
    </source>
</evidence>
<keyword evidence="7" id="KW-0812">Transmembrane</keyword>
<reference evidence="8 9" key="1">
    <citation type="submission" date="2022-09" db="EMBL/GenBank/DDBJ databases">
        <authorList>
            <person name="Palmer J.M."/>
        </authorList>
    </citation>
    <scope>NUCLEOTIDE SEQUENCE [LARGE SCALE GENOMIC DNA]</scope>
    <source>
        <strain evidence="8 9">DSM 7382</strain>
    </source>
</reference>
<comment type="similarity">
    <text evidence="3 7">Belongs to the cytochrome c oxidase VIIc family.</text>
</comment>